<evidence type="ECO:0000256" key="4">
    <source>
        <dbReference type="ARBA" id="ARBA00022857"/>
    </source>
</evidence>
<evidence type="ECO:0000256" key="1">
    <source>
        <dbReference type="ARBA" id="ARBA00001917"/>
    </source>
</evidence>
<gene>
    <name evidence="7" type="ORF">LPBF_04405</name>
</gene>
<dbReference type="GO" id="GO:0003959">
    <property type="term" value="F:NADPH dehydrogenase activity"/>
    <property type="evidence" value="ECO:0007669"/>
    <property type="project" value="InterPro"/>
</dbReference>
<dbReference type="PANTHER" id="PTHR43303">
    <property type="entry name" value="NADPH DEHYDROGENASE C23G7.10C-RELATED"/>
    <property type="match status" value="1"/>
</dbReference>
<keyword evidence="3" id="KW-0288">FMN</keyword>
<evidence type="ECO:0000256" key="5">
    <source>
        <dbReference type="ARBA" id="ARBA00023002"/>
    </source>
</evidence>
<dbReference type="AlphaFoldDB" id="A0A1B9E5N1"/>
<dbReference type="InterPro" id="IPR044152">
    <property type="entry name" value="YqjM-like"/>
</dbReference>
<dbReference type="InterPro" id="IPR013785">
    <property type="entry name" value="Aldolase_TIM"/>
</dbReference>
<sequence length="355" mass="38632">MSSKLFSPLQIKEITFKNRIAISPMCQYSATDGFATDWHLVHLGSRAIGGAALLLQEATAVSPEGRISPGDLGIWSDAQLPKYRAINQFIESQNAIAGIQLAHAGRKASVSVPWQGNKKLDPLQGGWQTVAPSAIAYHDTEPVPLALDAQGIQKVLLDFKLAAQRALKAGFKVLEIHAAHGYLLHQFLSPLSNLRTDQYGGSFANRIRLTLQVVAAVQSEWPINLPLFVRISATDWAEGGWNLEESVALSKILKQEGVDLIDVSTGALVPYQKIPVAPNYQVPFAERIKKESNILTGAVGLITQAAQAEKIVASAQADLVLFGRESLRDPNLALTLAQDLQAEIPWPKQYQRAQP</sequence>
<dbReference type="Proteomes" id="UP000093510">
    <property type="component" value="Unassembled WGS sequence"/>
</dbReference>
<dbReference type="SUPFAM" id="SSF51395">
    <property type="entry name" value="FMN-linked oxidoreductases"/>
    <property type="match status" value="1"/>
</dbReference>
<comment type="caution">
    <text evidence="7">The sequence shown here is derived from an EMBL/GenBank/DDBJ whole genome shotgun (WGS) entry which is preliminary data.</text>
</comment>
<organism evidence="7 8">
    <name type="scientific">Flavobacterium crassostreae</name>
    <dbReference type="NCBI Taxonomy" id="1763534"/>
    <lineage>
        <taxon>Bacteria</taxon>
        <taxon>Pseudomonadati</taxon>
        <taxon>Bacteroidota</taxon>
        <taxon>Flavobacteriia</taxon>
        <taxon>Flavobacteriales</taxon>
        <taxon>Flavobacteriaceae</taxon>
        <taxon>Flavobacterium</taxon>
    </lineage>
</organism>
<keyword evidence="8" id="KW-1185">Reference proteome</keyword>
<evidence type="ECO:0000313" key="8">
    <source>
        <dbReference type="Proteomes" id="UP000093510"/>
    </source>
</evidence>
<dbReference type="Gene3D" id="3.20.20.70">
    <property type="entry name" value="Aldolase class I"/>
    <property type="match status" value="1"/>
</dbReference>
<keyword evidence="5" id="KW-0560">Oxidoreductase</keyword>
<comment type="cofactor">
    <cofactor evidence="1">
        <name>FMN</name>
        <dbReference type="ChEBI" id="CHEBI:58210"/>
    </cofactor>
</comment>
<protein>
    <submittedName>
        <fullName evidence="7">Oxidoreductase</fullName>
    </submittedName>
</protein>
<dbReference type="GO" id="GO:0010181">
    <property type="term" value="F:FMN binding"/>
    <property type="evidence" value="ECO:0007669"/>
    <property type="project" value="InterPro"/>
</dbReference>
<dbReference type="Pfam" id="PF00724">
    <property type="entry name" value="Oxidored_FMN"/>
    <property type="match status" value="1"/>
</dbReference>
<dbReference type="OrthoDB" id="9772736at2"/>
<dbReference type="PANTHER" id="PTHR43303:SF4">
    <property type="entry name" value="NADPH DEHYDROGENASE C23G7.10C-RELATED"/>
    <property type="match status" value="1"/>
</dbReference>
<dbReference type="CDD" id="cd02932">
    <property type="entry name" value="OYE_YqiM_FMN"/>
    <property type="match status" value="1"/>
</dbReference>
<dbReference type="RefSeq" id="WP_066332980.1">
    <property type="nucleotide sequence ID" value="NZ_CP017688.1"/>
</dbReference>
<dbReference type="EMBL" id="LVEP01000017">
    <property type="protein sequence ID" value="OCB77247.1"/>
    <property type="molecule type" value="Genomic_DNA"/>
</dbReference>
<reference evidence="7 8" key="1">
    <citation type="submission" date="2016-03" db="EMBL/GenBank/DDBJ databases">
        <authorList>
            <person name="Ploux O."/>
        </authorList>
    </citation>
    <scope>NUCLEOTIDE SEQUENCE [LARGE SCALE GENOMIC DNA]</scope>
    <source>
        <strain evidence="7 8">LPB0076</strain>
    </source>
</reference>
<keyword evidence="4" id="KW-0521">NADP</keyword>
<evidence type="ECO:0000256" key="3">
    <source>
        <dbReference type="ARBA" id="ARBA00022643"/>
    </source>
</evidence>
<evidence type="ECO:0000256" key="2">
    <source>
        <dbReference type="ARBA" id="ARBA00022630"/>
    </source>
</evidence>
<feature type="domain" description="NADH:flavin oxidoreductase/NADH oxidase N-terminal" evidence="6">
    <location>
        <begin position="4"/>
        <end position="342"/>
    </location>
</feature>
<name>A0A1B9E5N1_9FLAO</name>
<evidence type="ECO:0000313" key="7">
    <source>
        <dbReference type="EMBL" id="OCB77247.1"/>
    </source>
</evidence>
<accession>A0A1B9E5N1</accession>
<evidence type="ECO:0000259" key="6">
    <source>
        <dbReference type="Pfam" id="PF00724"/>
    </source>
</evidence>
<dbReference type="STRING" id="1763534.GCA_001831475_00721"/>
<keyword evidence="2" id="KW-0285">Flavoprotein</keyword>
<dbReference type="GO" id="GO:0050661">
    <property type="term" value="F:NADP binding"/>
    <property type="evidence" value="ECO:0007669"/>
    <property type="project" value="InterPro"/>
</dbReference>
<proteinExistence type="predicted"/>
<dbReference type="InterPro" id="IPR001155">
    <property type="entry name" value="OxRdtase_FMN_N"/>
</dbReference>